<evidence type="ECO:0000256" key="7">
    <source>
        <dbReference type="ARBA" id="ARBA00022737"/>
    </source>
</evidence>
<dbReference type="RefSeq" id="XP_024332083.1">
    <property type="nucleotide sequence ID" value="XM_024475562.1"/>
</dbReference>
<evidence type="ECO:0000256" key="1">
    <source>
        <dbReference type="ARBA" id="ARBA00004651"/>
    </source>
</evidence>
<evidence type="ECO:0000256" key="8">
    <source>
        <dbReference type="ARBA" id="ARBA00022989"/>
    </source>
</evidence>
<dbReference type="SUPFAM" id="SSF81338">
    <property type="entry name" value="Aquaporin-like"/>
    <property type="match status" value="1"/>
</dbReference>
<keyword evidence="4 11" id="KW-0813">Transport</keyword>
<keyword evidence="7" id="KW-0677">Repeat</keyword>
<dbReference type="Gene3D" id="1.20.1080.10">
    <property type="entry name" value="Glycerol uptake facilitator protein"/>
    <property type="match status" value="1"/>
</dbReference>
<keyword evidence="5" id="KW-1003">Cell membrane</keyword>
<keyword evidence="8 12" id="KW-1133">Transmembrane helix</keyword>
<dbReference type="PANTHER" id="PTHR19139:SF199">
    <property type="entry name" value="MIP17260P"/>
    <property type="match status" value="1"/>
</dbReference>
<reference evidence="13 14" key="1">
    <citation type="journal article" date="2015" name="Environ. Microbiol.">
        <title>Genome analyses suggest the presence of polyploidy and recent human-driven expansions in eight global populations of the honeybee pathogen Nosema ceranae.</title>
        <authorList>
            <person name="Pelin A."/>
            <person name="Selman M."/>
            <person name="Aris-Brosou S."/>
            <person name="Farinelli L."/>
            <person name="Corradi N."/>
        </authorList>
    </citation>
    <scope>NUCLEOTIDE SEQUENCE [LARGE SCALE GENOMIC DNA]</scope>
    <source>
        <strain evidence="13 14">PA08 1199</strain>
    </source>
</reference>
<keyword evidence="14" id="KW-1185">Reference proteome</keyword>
<accession>A0A0F9WGA0</accession>
<protein>
    <recommendedName>
        <fullName evidence="3">Aquaporin</fullName>
    </recommendedName>
</protein>
<feature type="transmembrane region" description="Helical" evidence="12">
    <location>
        <begin position="223"/>
        <end position="245"/>
    </location>
</feature>
<dbReference type="PROSITE" id="PS00221">
    <property type="entry name" value="MIP"/>
    <property type="match status" value="1"/>
</dbReference>
<feature type="transmembrane region" description="Helical" evidence="12">
    <location>
        <begin position="82"/>
        <end position="109"/>
    </location>
</feature>
<comment type="caution">
    <text evidence="13">The sequence shown here is derived from an EMBL/GenBank/DDBJ whole genome shotgun (WGS) entry which is preliminary data.</text>
</comment>
<comment type="subcellular location">
    <subcellularLocation>
        <location evidence="1">Cell membrane</location>
        <topology evidence="1">Multi-pass membrane protein</topology>
    </subcellularLocation>
</comment>
<evidence type="ECO:0000256" key="2">
    <source>
        <dbReference type="ARBA" id="ARBA00006175"/>
    </source>
</evidence>
<proteinExistence type="inferred from homology"/>
<evidence type="ECO:0000313" key="13">
    <source>
        <dbReference type="EMBL" id="KKO76341.1"/>
    </source>
</evidence>
<dbReference type="InterPro" id="IPR034294">
    <property type="entry name" value="Aquaporin_transptr"/>
</dbReference>
<gene>
    <name evidence="13" type="ORF">AAJ76_400090413</name>
</gene>
<dbReference type="Pfam" id="PF00230">
    <property type="entry name" value="MIP"/>
    <property type="match status" value="1"/>
</dbReference>
<dbReference type="InterPro" id="IPR022357">
    <property type="entry name" value="MIP_CS"/>
</dbReference>
<evidence type="ECO:0000256" key="11">
    <source>
        <dbReference type="RuleBase" id="RU000477"/>
    </source>
</evidence>
<dbReference type="OrthoDB" id="3222at2759"/>
<dbReference type="PRINTS" id="PR00783">
    <property type="entry name" value="MINTRINSICP"/>
</dbReference>
<dbReference type="InterPro" id="IPR023271">
    <property type="entry name" value="Aquaporin-like"/>
</dbReference>
<evidence type="ECO:0000256" key="12">
    <source>
        <dbReference type="SAM" id="Phobius"/>
    </source>
</evidence>
<dbReference type="VEuPathDB" id="MicrosporidiaDB:G9O61_00g007020"/>
<dbReference type="GO" id="GO:0005886">
    <property type="term" value="C:plasma membrane"/>
    <property type="evidence" value="ECO:0007669"/>
    <property type="project" value="UniProtKB-SubCell"/>
</dbReference>
<keyword evidence="6 11" id="KW-0812">Transmembrane</keyword>
<feature type="transmembrane region" description="Helical" evidence="12">
    <location>
        <begin position="12"/>
        <end position="34"/>
    </location>
</feature>
<evidence type="ECO:0000256" key="5">
    <source>
        <dbReference type="ARBA" id="ARBA00022475"/>
    </source>
</evidence>
<evidence type="ECO:0000256" key="3">
    <source>
        <dbReference type="ARBA" id="ARBA00021615"/>
    </source>
</evidence>
<dbReference type="OMA" id="RAFLYWI"/>
<evidence type="ECO:0000313" key="14">
    <source>
        <dbReference type="Proteomes" id="UP000034350"/>
    </source>
</evidence>
<dbReference type="GeneID" id="36320508"/>
<dbReference type="PANTHER" id="PTHR19139">
    <property type="entry name" value="AQUAPORIN TRANSPORTER"/>
    <property type="match status" value="1"/>
</dbReference>
<sequence>MTRKWIKKLQSYIGEFFASFIFGFAVYTSIIGSAQTGQSAGPIIVALTIALSGVAIIYSFCDITVAHFNPAITFSAMCFRRLPFFGGIFIIIFQVAGFIIAGLASVAVLPGKYKNKLEIARPKRVADNVSRGRIFGTEFFLTAILVYVAFAVGVNPYTPPKDEHGDQLDPDEGLTEGRKITAPLAIGFTLGFCALLGIASSGGAFNPGIVLSPMILTGTWDFWWVYLLGQFSGGLLGGGLQRFLLYKIF</sequence>
<evidence type="ECO:0000256" key="4">
    <source>
        <dbReference type="ARBA" id="ARBA00022448"/>
    </source>
</evidence>
<feature type="transmembrane region" description="Helical" evidence="12">
    <location>
        <begin position="139"/>
        <end position="159"/>
    </location>
</feature>
<dbReference type="AlphaFoldDB" id="A0A0F9WGA0"/>
<feature type="transmembrane region" description="Helical" evidence="12">
    <location>
        <begin position="40"/>
        <end position="61"/>
    </location>
</feature>
<dbReference type="InterPro" id="IPR000425">
    <property type="entry name" value="MIP"/>
</dbReference>
<name>A0A0F9WGA0_9MICR</name>
<dbReference type="EMBL" id="JPQZ01000004">
    <property type="protein sequence ID" value="KKO76341.1"/>
    <property type="molecule type" value="Genomic_DNA"/>
</dbReference>
<organism evidence="13 14">
    <name type="scientific">Vairimorpha ceranae</name>
    <dbReference type="NCBI Taxonomy" id="40302"/>
    <lineage>
        <taxon>Eukaryota</taxon>
        <taxon>Fungi</taxon>
        <taxon>Fungi incertae sedis</taxon>
        <taxon>Microsporidia</taxon>
        <taxon>Nosematidae</taxon>
        <taxon>Vairimorpha</taxon>
    </lineage>
</organism>
<evidence type="ECO:0000256" key="6">
    <source>
        <dbReference type="ARBA" id="ARBA00022692"/>
    </source>
</evidence>
<comment type="similarity">
    <text evidence="2 11">Belongs to the MIP/aquaporin (TC 1.A.8) family.</text>
</comment>
<keyword evidence="9 12" id="KW-0472">Membrane</keyword>
<dbReference type="SMR" id="A0A0F9WGA0"/>
<comment type="function">
    <text evidence="10">Water channel required to facilitate the transport of water across membranes. Involved in osmotolerance.</text>
</comment>
<dbReference type="VEuPathDB" id="MicrosporidiaDB:AAJ76_400090413"/>
<evidence type="ECO:0000256" key="10">
    <source>
        <dbReference type="ARBA" id="ARBA00024994"/>
    </source>
</evidence>
<evidence type="ECO:0000256" key="9">
    <source>
        <dbReference type="ARBA" id="ARBA00023136"/>
    </source>
</evidence>
<dbReference type="Proteomes" id="UP000034350">
    <property type="component" value="Unassembled WGS sequence"/>
</dbReference>
<dbReference type="VEuPathDB" id="MicrosporidiaDB:NCER_102220"/>
<feature type="transmembrane region" description="Helical" evidence="12">
    <location>
        <begin position="180"/>
        <end position="203"/>
    </location>
</feature>
<dbReference type="GO" id="GO:0015250">
    <property type="term" value="F:water channel activity"/>
    <property type="evidence" value="ECO:0007669"/>
    <property type="project" value="TreeGrafter"/>
</dbReference>